<evidence type="ECO:0000313" key="2">
    <source>
        <dbReference type="Proteomes" id="UP001161757"/>
    </source>
</evidence>
<dbReference type="EMBL" id="JAJGCB010000002">
    <property type="protein sequence ID" value="KAJ8994507.1"/>
    <property type="molecule type" value="Genomic_DNA"/>
</dbReference>
<accession>A0AAN6EZL2</accession>
<reference evidence="1" key="1">
    <citation type="submission" date="2023-01" db="EMBL/GenBank/DDBJ databases">
        <title>Exophiala dermititidis isolated from Cystic Fibrosis Patient.</title>
        <authorList>
            <person name="Kurbessoian T."/>
            <person name="Crocker A."/>
            <person name="Murante D."/>
            <person name="Hogan D.A."/>
            <person name="Stajich J.E."/>
        </authorList>
    </citation>
    <scope>NUCLEOTIDE SEQUENCE</scope>
    <source>
        <strain evidence="1">Ex8</strain>
    </source>
</reference>
<gene>
    <name evidence="1" type="ORF">HRR80_001220</name>
</gene>
<sequence length="136" mass="14805">MSSSTFCQINLAVCTMKPAGYVPCSDLSNAPADGRICGTHAAQHSPHQSRLSVPCSAHYPVGGETIAVDGFEALSPRLIPGYAFMADIHHLFFSFLLERIQQDKGSSTYLILFYSTCATLLCPGIRRLPSAVRDRR</sequence>
<proteinExistence type="predicted"/>
<protein>
    <submittedName>
        <fullName evidence="1">Uncharacterized protein</fullName>
    </submittedName>
</protein>
<comment type="caution">
    <text evidence="1">The sequence shown here is derived from an EMBL/GenBank/DDBJ whole genome shotgun (WGS) entry which is preliminary data.</text>
</comment>
<organism evidence="1 2">
    <name type="scientific">Exophiala dermatitidis</name>
    <name type="common">Black yeast-like fungus</name>
    <name type="synonym">Wangiella dermatitidis</name>
    <dbReference type="NCBI Taxonomy" id="5970"/>
    <lineage>
        <taxon>Eukaryota</taxon>
        <taxon>Fungi</taxon>
        <taxon>Dikarya</taxon>
        <taxon>Ascomycota</taxon>
        <taxon>Pezizomycotina</taxon>
        <taxon>Eurotiomycetes</taxon>
        <taxon>Chaetothyriomycetidae</taxon>
        <taxon>Chaetothyriales</taxon>
        <taxon>Herpotrichiellaceae</taxon>
        <taxon>Exophiala</taxon>
    </lineage>
</organism>
<dbReference type="Proteomes" id="UP001161757">
    <property type="component" value="Unassembled WGS sequence"/>
</dbReference>
<dbReference type="AlphaFoldDB" id="A0AAN6EZL2"/>
<evidence type="ECO:0000313" key="1">
    <source>
        <dbReference type="EMBL" id="KAJ8994507.1"/>
    </source>
</evidence>
<name>A0AAN6EZL2_EXODE</name>